<evidence type="ECO:0000259" key="2">
    <source>
        <dbReference type="Pfam" id="PF14420"/>
    </source>
</evidence>
<feature type="domain" description="Clr5" evidence="2">
    <location>
        <begin position="1"/>
        <end position="54"/>
    </location>
</feature>
<keyword evidence="4" id="KW-1185">Reference proteome</keyword>
<dbReference type="EMBL" id="JAUEDM010000005">
    <property type="protein sequence ID" value="KAK3316165.1"/>
    <property type="molecule type" value="Genomic_DNA"/>
</dbReference>
<gene>
    <name evidence="3" type="ORF">B0H66DRAFT_283299</name>
</gene>
<dbReference type="Pfam" id="PF14420">
    <property type="entry name" value="Clr5"/>
    <property type="match status" value="1"/>
</dbReference>
<evidence type="ECO:0000313" key="4">
    <source>
        <dbReference type="Proteomes" id="UP001283341"/>
    </source>
</evidence>
<reference evidence="3" key="1">
    <citation type="journal article" date="2023" name="Mol. Phylogenet. Evol.">
        <title>Genome-scale phylogeny and comparative genomics of the fungal order Sordariales.</title>
        <authorList>
            <person name="Hensen N."/>
            <person name="Bonometti L."/>
            <person name="Westerberg I."/>
            <person name="Brannstrom I.O."/>
            <person name="Guillou S."/>
            <person name="Cros-Aarteil S."/>
            <person name="Calhoun S."/>
            <person name="Haridas S."/>
            <person name="Kuo A."/>
            <person name="Mondo S."/>
            <person name="Pangilinan J."/>
            <person name="Riley R."/>
            <person name="LaButti K."/>
            <person name="Andreopoulos B."/>
            <person name="Lipzen A."/>
            <person name="Chen C."/>
            <person name="Yan M."/>
            <person name="Daum C."/>
            <person name="Ng V."/>
            <person name="Clum A."/>
            <person name="Steindorff A."/>
            <person name="Ohm R.A."/>
            <person name="Martin F."/>
            <person name="Silar P."/>
            <person name="Natvig D.O."/>
            <person name="Lalanne C."/>
            <person name="Gautier V."/>
            <person name="Ament-Velasquez S.L."/>
            <person name="Kruys A."/>
            <person name="Hutchinson M.I."/>
            <person name="Powell A.J."/>
            <person name="Barry K."/>
            <person name="Miller A.N."/>
            <person name="Grigoriev I.V."/>
            <person name="Debuchy R."/>
            <person name="Gladieux P."/>
            <person name="Hiltunen Thoren M."/>
            <person name="Johannesson H."/>
        </authorList>
    </citation>
    <scope>NUCLEOTIDE SEQUENCE</scope>
    <source>
        <strain evidence="3">CBS 118394</strain>
    </source>
</reference>
<feature type="region of interest" description="Disordered" evidence="1">
    <location>
        <begin position="62"/>
        <end position="85"/>
    </location>
</feature>
<dbReference type="Proteomes" id="UP001283341">
    <property type="component" value="Unassembled WGS sequence"/>
</dbReference>
<name>A0AAE0I0D2_9PEZI</name>
<dbReference type="InterPro" id="IPR025676">
    <property type="entry name" value="Clr5_dom"/>
</dbReference>
<protein>
    <submittedName>
        <fullName evidence="3">Clr5 domain-containing protein</fullName>
    </submittedName>
</protein>
<accession>A0AAE0I0D2</accession>
<proteinExistence type="predicted"/>
<evidence type="ECO:0000313" key="3">
    <source>
        <dbReference type="EMBL" id="KAK3316165.1"/>
    </source>
</evidence>
<sequence length="241" mass="26833">MTKAWDEHRGKIVGFYKEQNKPLHEVQRIMEKEYRFTASTRAYRSRFDKWGIRKYSCRKRRHSIANTDKTSASEDAADPDPDENISLMSGSGSPTMMPGGYYAPGICGGTTSPEALGSPVAFAKFEPRTHQYGERVRKPSHSGAVSPGSFTRDRHYQLQLEHQQQHLHMANAAASTDCYPSNHDSSTHEPLYHLSPRGGLIGAMPLAASPSDQSGGFSQVHCPTPMAYAYSFDHMVKAPRE</sequence>
<evidence type="ECO:0000256" key="1">
    <source>
        <dbReference type="SAM" id="MobiDB-lite"/>
    </source>
</evidence>
<comment type="caution">
    <text evidence="3">The sequence shown here is derived from an EMBL/GenBank/DDBJ whole genome shotgun (WGS) entry which is preliminary data.</text>
</comment>
<organism evidence="3 4">
    <name type="scientific">Apodospora peruviana</name>
    <dbReference type="NCBI Taxonomy" id="516989"/>
    <lineage>
        <taxon>Eukaryota</taxon>
        <taxon>Fungi</taxon>
        <taxon>Dikarya</taxon>
        <taxon>Ascomycota</taxon>
        <taxon>Pezizomycotina</taxon>
        <taxon>Sordariomycetes</taxon>
        <taxon>Sordariomycetidae</taxon>
        <taxon>Sordariales</taxon>
        <taxon>Lasiosphaeriaceae</taxon>
        <taxon>Apodospora</taxon>
    </lineage>
</organism>
<dbReference type="PANTHER" id="PTHR38788">
    <property type="entry name" value="CLR5 DOMAIN-CONTAINING PROTEIN"/>
    <property type="match status" value="1"/>
</dbReference>
<reference evidence="3" key="2">
    <citation type="submission" date="2023-06" db="EMBL/GenBank/DDBJ databases">
        <authorList>
            <consortium name="Lawrence Berkeley National Laboratory"/>
            <person name="Haridas S."/>
            <person name="Hensen N."/>
            <person name="Bonometti L."/>
            <person name="Westerberg I."/>
            <person name="Brannstrom I.O."/>
            <person name="Guillou S."/>
            <person name="Cros-Aarteil S."/>
            <person name="Calhoun S."/>
            <person name="Kuo A."/>
            <person name="Mondo S."/>
            <person name="Pangilinan J."/>
            <person name="Riley R."/>
            <person name="Labutti K."/>
            <person name="Andreopoulos B."/>
            <person name="Lipzen A."/>
            <person name="Chen C."/>
            <person name="Yanf M."/>
            <person name="Daum C."/>
            <person name="Ng V."/>
            <person name="Clum A."/>
            <person name="Steindorff A."/>
            <person name="Ohm R."/>
            <person name="Martin F."/>
            <person name="Silar P."/>
            <person name="Natvig D."/>
            <person name="Lalanne C."/>
            <person name="Gautier V."/>
            <person name="Ament-Velasquez S.L."/>
            <person name="Kruys A."/>
            <person name="Hutchinson M.I."/>
            <person name="Powell A.J."/>
            <person name="Barry K."/>
            <person name="Miller A.N."/>
            <person name="Grigoriev I.V."/>
            <person name="Debuchy R."/>
            <person name="Gladieux P."/>
            <person name="Thoren M.H."/>
            <person name="Johannesson H."/>
        </authorList>
    </citation>
    <scope>NUCLEOTIDE SEQUENCE</scope>
    <source>
        <strain evidence="3">CBS 118394</strain>
    </source>
</reference>
<dbReference type="PANTHER" id="PTHR38788:SF3">
    <property type="entry name" value="CLR5 DOMAIN-CONTAINING PROTEIN"/>
    <property type="match status" value="1"/>
</dbReference>
<dbReference type="AlphaFoldDB" id="A0AAE0I0D2"/>